<evidence type="ECO:0000313" key="4">
    <source>
        <dbReference type="Proteomes" id="UP000028488"/>
    </source>
</evidence>
<dbReference type="EMBL" id="CP008950">
    <property type="protein sequence ID" value="AII11291.1"/>
    <property type="molecule type" value="Genomic_DNA"/>
</dbReference>
<feature type="compositionally biased region" description="Pro residues" evidence="1">
    <location>
        <begin position="1"/>
        <end position="12"/>
    </location>
</feature>
<feature type="transmembrane region" description="Helical" evidence="2">
    <location>
        <begin position="26"/>
        <end position="48"/>
    </location>
</feature>
<dbReference type="RefSeq" id="WP_095866246.1">
    <property type="nucleotide sequence ID" value="NZ_CP008950.1"/>
</dbReference>
<gene>
    <name evidence="3" type="ORF">EP51_45525</name>
</gene>
<protein>
    <submittedName>
        <fullName evidence="3">Membrane protein</fullName>
    </submittedName>
</protein>
<evidence type="ECO:0000313" key="3">
    <source>
        <dbReference type="EMBL" id="AII11291.1"/>
    </source>
</evidence>
<dbReference type="Proteomes" id="UP000028488">
    <property type="component" value="Plasmid pPDG3"/>
</dbReference>
<accession>A0A076EZS9</accession>
<dbReference type="AlphaFoldDB" id="A0A076EZS9"/>
<evidence type="ECO:0000256" key="1">
    <source>
        <dbReference type="SAM" id="MobiDB-lite"/>
    </source>
</evidence>
<keyword evidence="3" id="KW-0614">Plasmid</keyword>
<sequence length="87" mass="8897">MTDPTPTPPPPHRGAGGSPEHRTPRWVKVVGIVVGLLLVLVVAVMLFGSGNHGPGRHMSAPATVVHPATGFDAGRTLPEALTGPIAL</sequence>
<reference evidence="3 4" key="1">
    <citation type="submission" date="2014-07" db="EMBL/GenBank/DDBJ databases">
        <title>Genome Sequence of Rhodococcus opacus Strain R7, a Biodegrader of Mono- and Polycyclic Aromatic Hydrocarbons.</title>
        <authorList>
            <person name="Di Gennaro P."/>
            <person name="Zampolli J."/>
            <person name="Presti I."/>
            <person name="Cappelletti M."/>
            <person name="D'Ursi P."/>
            <person name="Orro A."/>
            <person name="Mezzelani A."/>
            <person name="Milanesi L."/>
        </authorList>
    </citation>
    <scope>NUCLEOTIDE SEQUENCE [LARGE SCALE GENOMIC DNA]</scope>
    <source>
        <strain evidence="3 4">R7</strain>
        <plasmid evidence="3">pPDG3</plasmid>
    </source>
</reference>
<proteinExistence type="predicted"/>
<keyword evidence="2" id="KW-0472">Membrane</keyword>
<keyword evidence="2" id="KW-0812">Transmembrane</keyword>
<name>A0A076EZS9_RHOOP</name>
<keyword evidence="2" id="KW-1133">Transmembrane helix</keyword>
<evidence type="ECO:0000256" key="2">
    <source>
        <dbReference type="SAM" id="Phobius"/>
    </source>
</evidence>
<geneLocation type="plasmid" evidence="3 4">
    <name>pPDG3</name>
</geneLocation>
<feature type="region of interest" description="Disordered" evidence="1">
    <location>
        <begin position="1"/>
        <end position="22"/>
    </location>
</feature>
<organism evidence="3 4">
    <name type="scientific">Rhodococcus opacus</name>
    <name type="common">Nocardia opaca</name>
    <dbReference type="NCBI Taxonomy" id="37919"/>
    <lineage>
        <taxon>Bacteria</taxon>
        <taxon>Bacillati</taxon>
        <taxon>Actinomycetota</taxon>
        <taxon>Actinomycetes</taxon>
        <taxon>Mycobacteriales</taxon>
        <taxon>Nocardiaceae</taxon>
        <taxon>Rhodococcus</taxon>
    </lineage>
</organism>